<reference evidence="3" key="1">
    <citation type="journal article" date="2006" name="PLoS Biol.">
        <title>Macronuclear genome sequence of the ciliate Tetrahymena thermophila, a model eukaryote.</title>
        <authorList>
            <person name="Eisen J.A."/>
            <person name="Coyne R.S."/>
            <person name="Wu M."/>
            <person name="Wu D."/>
            <person name="Thiagarajan M."/>
            <person name="Wortman J.R."/>
            <person name="Badger J.H."/>
            <person name="Ren Q."/>
            <person name="Amedeo P."/>
            <person name="Jones K.M."/>
            <person name="Tallon L.J."/>
            <person name="Delcher A.L."/>
            <person name="Salzberg S.L."/>
            <person name="Silva J.C."/>
            <person name="Haas B.J."/>
            <person name="Majoros W.H."/>
            <person name="Farzad M."/>
            <person name="Carlton J.M."/>
            <person name="Smith R.K. Jr."/>
            <person name="Garg J."/>
            <person name="Pearlman R.E."/>
            <person name="Karrer K.M."/>
            <person name="Sun L."/>
            <person name="Manning G."/>
            <person name="Elde N.C."/>
            <person name="Turkewitz A.P."/>
            <person name="Asai D.J."/>
            <person name="Wilkes D.E."/>
            <person name="Wang Y."/>
            <person name="Cai H."/>
            <person name="Collins K."/>
            <person name="Stewart B.A."/>
            <person name="Lee S.R."/>
            <person name="Wilamowska K."/>
            <person name="Weinberg Z."/>
            <person name="Ruzzo W.L."/>
            <person name="Wloga D."/>
            <person name="Gaertig J."/>
            <person name="Frankel J."/>
            <person name="Tsao C.-C."/>
            <person name="Gorovsky M.A."/>
            <person name="Keeling P.J."/>
            <person name="Waller R.F."/>
            <person name="Patron N.J."/>
            <person name="Cherry J.M."/>
            <person name="Stover N.A."/>
            <person name="Krieger C.J."/>
            <person name="del Toro C."/>
            <person name="Ryder H.F."/>
            <person name="Williamson S.C."/>
            <person name="Barbeau R.A."/>
            <person name="Hamilton E.P."/>
            <person name="Orias E."/>
        </authorList>
    </citation>
    <scope>NUCLEOTIDE SEQUENCE [LARGE SCALE GENOMIC DNA]</scope>
    <source>
        <strain evidence="3">SB210</strain>
    </source>
</reference>
<dbReference type="KEGG" id="tet:TTHERM_00497390"/>
<feature type="region of interest" description="Disordered" evidence="1">
    <location>
        <begin position="292"/>
        <end position="319"/>
    </location>
</feature>
<sequence length="319" mass="37059">MEKTEKGRGDFADDVHPERSIDLGNHHHHQGLCVQNIGMAQQNSSRDLNQMNQMILGNGLYSQINQNGQIGSQNMINLNQISHRDNINNELHPEFNFISMNGLPNNGYFFQQNSYYNYPRSIHHYYDESLLNISIADERRNHEHYPHSQIFKLEMKPQKHIHSMTEKKNNQEILKEKRRNIDQDALEQMDPDCMSECSPQLIPKFTYCVNMPQNMPKEQSYEALRRANEQKYTFLKNASQKLNQSLVTTNYQNFLETSYQLAKDKPEECAHLLLTLETQFDLILHVNMQVPKEPSKIVPKPNNNDQDDDGGEAGDEGVI</sequence>
<evidence type="ECO:0000313" key="2">
    <source>
        <dbReference type="EMBL" id="EAS07686.1"/>
    </source>
</evidence>
<dbReference type="InParanoid" id="I7M4M6"/>
<evidence type="ECO:0000256" key="1">
    <source>
        <dbReference type="SAM" id="MobiDB-lite"/>
    </source>
</evidence>
<name>I7M4M6_TETTS</name>
<dbReference type="HOGENOM" id="CLU_872850_0_0_1"/>
<dbReference type="AlphaFoldDB" id="I7M4M6"/>
<evidence type="ECO:0000313" key="3">
    <source>
        <dbReference type="Proteomes" id="UP000009168"/>
    </source>
</evidence>
<dbReference type="GeneID" id="7838416"/>
<dbReference type="RefSeq" id="XP_001027928.1">
    <property type="nucleotide sequence ID" value="XM_001027928.3"/>
</dbReference>
<feature type="compositionally biased region" description="Acidic residues" evidence="1">
    <location>
        <begin position="305"/>
        <end position="319"/>
    </location>
</feature>
<proteinExistence type="predicted"/>
<gene>
    <name evidence="2" type="ORF">TTHERM_00497390</name>
</gene>
<organism evidence="2 3">
    <name type="scientific">Tetrahymena thermophila (strain SB210)</name>
    <dbReference type="NCBI Taxonomy" id="312017"/>
    <lineage>
        <taxon>Eukaryota</taxon>
        <taxon>Sar</taxon>
        <taxon>Alveolata</taxon>
        <taxon>Ciliophora</taxon>
        <taxon>Intramacronucleata</taxon>
        <taxon>Oligohymenophorea</taxon>
        <taxon>Hymenostomatida</taxon>
        <taxon>Tetrahymenina</taxon>
        <taxon>Tetrahymenidae</taxon>
        <taxon>Tetrahymena</taxon>
    </lineage>
</organism>
<keyword evidence="3" id="KW-1185">Reference proteome</keyword>
<dbReference type="EMBL" id="GG662212">
    <property type="protein sequence ID" value="EAS07686.1"/>
    <property type="molecule type" value="Genomic_DNA"/>
</dbReference>
<feature type="region of interest" description="Disordered" evidence="1">
    <location>
        <begin position="1"/>
        <end position="24"/>
    </location>
</feature>
<accession>I7M4M6</accession>
<protein>
    <submittedName>
        <fullName evidence="2">Uncharacterized protein</fullName>
    </submittedName>
</protein>
<dbReference type="Proteomes" id="UP000009168">
    <property type="component" value="Unassembled WGS sequence"/>
</dbReference>